<sequence>MPTIYLSVNGGSTNLRLRDSEGHNPGNDDITTTVTVNDTVTWEPDPTPPAGANAISSIVSIYRKNLPNNGDLLTSQPNNNGTGQYVATVKSVSPGSGTQESYGVQYTLTGSTTIYTDDPKLQMQ</sequence>
<reference evidence="2" key="1">
    <citation type="submission" date="2020-08" db="EMBL/GenBank/DDBJ databases">
        <title>Lacibacter sp. S13-6-6 genome sequencing.</title>
        <authorList>
            <person name="Jin L."/>
        </authorList>
    </citation>
    <scope>NUCLEOTIDE SEQUENCE [LARGE SCALE GENOMIC DNA]</scope>
    <source>
        <strain evidence="2">S13-6-6</strain>
    </source>
</reference>
<evidence type="ECO:0000313" key="1">
    <source>
        <dbReference type="EMBL" id="QNA44670.1"/>
    </source>
</evidence>
<dbReference type="Proteomes" id="UP000515344">
    <property type="component" value="Chromosome"/>
</dbReference>
<dbReference type="AlphaFoldDB" id="A0A7G5XGR7"/>
<dbReference type="RefSeq" id="WP_182803058.1">
    <property type="nucleotide sequence ID" value="NZ_CP060007.1"/>
</dbReference>
<evidence type="ECO:0000313" key="2">
    <source>
        <dbReference type="Proteomes" id="UP000515344"/>
    </source>
</evidence>
<name>A0A7G5XGR7_9BACT</name>
<dbReference type="KEGG" id="lacs:H4075_00290"/>
<organism evidence="1 2">
    <name type="scientific">Lacibacter sediminis</name>
    <dbReference type="NCBI Taxonomy" id="2760713"/>
    <lineage>
        <taxon>Bacteria</taxon>
        <taxon>Pseudomonadati</taxon>
        <taxon>Bacteroidota</taxon>
        <taxon>Chitinophagia</taxon>
        <taxon>Chitinophagales</taxon>
        <taxon>Chitinophagaceae</taxon>
        <taxon>Lacibacter</taxon>
    </lineage>
</organism>
<protein>
    <submittedName>
        <fullName evidence="1">Uncharacterized protein</fullName>
    </submittedName>
</protein>
<proteinExistence type="predicted"/>
<accession>A0A7G5XGR7</accession>
<gene>
    <name evidence="1" type="ORF">H4075_00290</name>
</gene>
<dbReference type="EMBL" id="CP060007">
    <property type="protein sequence ID" value="QNA44670.1"/>
    <property type="molecule type" value="Genomic_DNA"/>
</dbReference>
<keyword evidence="2" id="KW-1185">Reference proteome</keyword>